<dbReference type="InterPro" id="IPR011429">
    <property type="entry name" value="Cyt_c_Planctomycete-type"/>
</dbReference>
<dbReference type="SUPFAM" id="SSF46626">
    <property type="entry name" value="Cytochrome c"/>
    <property type="match status" value="1"/>
</dbReference>
<dbReference type="InterPro" id="IPR011444">
    <property type="entry name" value="DUF1549"/>
</dbReference>
<dbReference type="InterPro" id="IPR036909">
    <property type="entry name" value="Cyt_c-like_dom_sf"/>
</dbReference>
<keyword evidence="3 4" id="KW-0408">Iron</keyword>
<evidence type="ECO:0000256" key="3">
    <source>
        <dbReference type="ARBA" id="ARBA00023004"/>
    </source>
</evidence>
<evidence type="ECO:0000259" key="5">
    <source>
        <dbReference type="PROSITE" id="PS51007"/>
    </source>
</evidence>
<evidence type="ECO:0000256" key="2">
    <source>
        <dbReference type="ARBA" id="ARBA00022723"/>
    </source>
</evidence>
<proteinExistence type="predicted"/>
<keyword evidence="2 4" id="KW-0479">Metal-binding</keyword>
<feature type="domain" description="Cytochrome c" evidence="5">
    <location>
        <begin position="23"/>
        <end position="231"/>
    </location>
</feature>
<reference evidence="6 7" key="1">
    <citation type="submission" date="2020-08" db="EMBL/GenBank/DDBJ databases">
        <title>Genomic Encyclopedia of Type Strains, Phase IV (KMG-IV): sequencing the most valuable type-strain genomes for metagenomic binning, comparative biology and taxonomic classification.</title>
        <authorList>
            <person name="Goeker M."/>
        </authorList>
    </citation>
    <scope>NUCLEOTIDE SEQUENCE [LARGE SCALE GENOMIC DNA]</scope>
    <source>
        <strain evidence="6 7">DSM 23562</strain>
    </source>
</reference>
<keyword evidence="7" id="KW-1185">Reference proteome</keyword>
<dbReference type="InterPro" id="IPR009056">
    <property type="entry name" value="Cyt_c-like_dom"/>
</dbReference>
<dbReference type="Pfam" id="PF07635">
    <property type="entry name" value="PSCyt1"/>
    <property type="match status" value="1"/>
</dbReference>
<dbReference type="RefSeq" id="WP_184193906.1">
    <property type="nucleotide sequence ID" value="NZ_JACHGW010000002.1"/>
</dbReference>
<evidence type="ECO:0000313" key="6">
    <source>
        <dbReference type="EMBL" id="MBB6049922.1"/>
    </source>
</evidence>
<evidence type="ECO:0000256" key="4">
    <source>
        <dbReference type="PROSITE-ProRule" id="PRU00433"/>
    </source>
</evidence>
<comment type="caution">
    <text evidence="6">The sequence shown here is derived from an EMBL/GenBank/DDBJ whole genome shotgun (WGS) entry which is preliminary data.</text>
</comment>
<dbReference type="AlphaFoldDB" id="A0A7W9W6V1"/>
<dbReference type="GO" id="GO:0020037">
    <property type="term" value="F:heme binding"/>
    <property type="evidence" value="ECO:0007669"/>
    <property type="project" value="InterPro"/>
</dbReference>
<gene>
    <name evidence="6" type="ORF">HNQ39_001713</name>
</gene>
<dbReference type="PROSITE" id="PS51007">
    <property type="entry name" value="CYTC"/>
    <property type="match status" value="1"/>
</dbReference>
<dbReference type="InterPro" id="IPR022655">
    <property type="entry name" value="DUF1553"/>
</dbReference>
<organism evidence="6 7">
    <name type="scientific">Armatimonas rosea</name>
    <dbReference type="NCBI Taxonomy" id="685828"/>
    <lineage>
        <taxon>Bacteria</taxon>
        <taxon>Bacillati</taxon>
        <taxon>Armatimonadota</taxon>
        <taxon>Armatimonadia</taxon>
        <taxon>Armatimonadales</taxon>
        <taxon>Armatimonadaceae</taxon>
        <taxon>Armatimonas</taxon>
    </lineage>
</organism>
<protein>
    <recommendedName>
        <fullName evidence="5">Cytochrome c domain-containing protein</fullName>
    </recommendedName>
</protein>
<accession>A0A7W9W6V1</accession>
<sequence>MKRTMGVLFGGLLLGVSLMPGKAQEPVDAEFFEKRIRPILTARCVSCHGQDVQEGNLRLDSAAGLKKGGARGAALATNGTLLKAVSYTSSSLLMPPTGKLPTAELALIEQWVKGGAPVPATTTQAPPAPTSGGAKKPGFDLTQRRQHWAYKQVQRPLEPPMEKSGIDAFVLAKLKKSGLTMAPEADKRTLIRRVTFDLTGLPPTPSEIAAFLADSSPNAYEKVVDRLLASPAYGERWARHWLDLVRYGESMGHELDFDIPEAFQYRDYVIRALNADVPYNQFITEHLAGDLLPTPRYDRVTGRNESLTATGFVWLGEGKHSPVDIKQEQADRIDNQIDVIGKAMLGQTLACARCHDHKFDPIPTKDYYGLYGVLRSSRFQLTSSDGPATFGKPAAEIAKIRAGIDKRALSERWKASLAALPAERLKAELLSLNRKSGGISDFPLAQWTPSGAAMQTLVKPGELVLSGDPQKPVLALAPRTMVHSALNGRHQEGALRSPTFTIDKDFIHVNVAGQRGKLRIIVESFQVIRDPLYGFLTHTIDNPEPGWRTIDLRMVKGRRAYVELTDSARDNFSLGNLSDLNKGHEGWIRCEGAVLSNSNVPPGSNNLLTILDPEQVRALLSGTLRSGTLDRWVEDRLLPADDQVLEVLDLLLRKGLLDTKPLGDVSTQLAAIDNALPAPTRILAMADGDGEDENVFLRGNHKAAGPVAPRLQLALCGTENTPISGVTGSGRLELAKRIASPQHPLTARVIVNRLWHHHFGRGIVPTVDDFGHMGEAPTHPELLDYLASELVAKNWSLKTMHKLILTSATYKQRSDVRPTATATKLDPTNKLLWRMNVLRLEGESIRDSLLALSGRLDPTLYGPPVNTYLTEFSEGRGRPGQGPLDGNGRRSIYLSVRRNFLSPWLQSFDFPTPFTCIGRRSISNVPAQALALMNGPFVRQQAEVWATRLLKEQPTATPEQRIAWLYERAFSRPATAAEMKDALEFVAPPAPASGGEKQVWADLCHVLLNVKEFIFIK</sequence>
<evidence type="ECO:0000256" key="1">
    <source>
        <dbReference type="ARBA" id="ARBA00022617"/>
    </source>
</evidence>
<dbReference type="Pfam" id="PF07587">
    <property type="entry name" value="PSD1"/>
    <property type="match status" value="1"/>
</dbReference>
<name>A0A7W9W6V1_ARMRO</name>
<dbReference type="GO" id="GO:0009055">
    <property type="term" value="F:electron transfer activity"/>
    <property type="evidence" value="ECO:0007669"/>
    <property type="project" value="InterPro"/>
</dbReference>
<dbReference type="PANTHER" id="PTHR35889">
    <property type="entry name" value="CYCLOINULO-OLIGOSACCHARIDE FRUCTANOTRANSFERASE-RELATED"/>
    <property type="match status" value="1"/>
</dbReference>
<dbReference type="GO" id="GO:0046872">
    <property type="term" value="F:metal ion binding"/>
    <property type="evidence" value="ECO:0007669"/>
    <property type="project" value="UniProtKB-KW"/>
</dbReference>
<evidence type="ECO:0000313" key="7">
    <source>
        <dbReference type="Proteomes" id="UP000520814"/>
    </source>
</evidence>
<dbReference type="Pfam" id="PF07583">
    <property type="entry name" value="PSCyt2"/>
    <property type="match status" value="1"/>
</dbReference>
<dbReference type="Proteomes" id="UP000520814">
    <property type="component" value="Unassembled WGS sequence"/>
</dbReference>
<keyword evidence="1 4" id="KW-0349">Heme</keyword>
<dbReference type="EMBL" id="JACHGW010000002">
    <property type="protein sequence ID" value="MBB6049922.1"/>
    <property type="molecule type" value="Genomic_DNA"/>
</dbReference>
<dbReference type="PANTHER" id="PTHR35889:SF3">
    <property type="entry name" value="F-BOX DOMAIN-CONTAINING PROTEIN"/>
    <property type="match status" value="1"/>
</dbReference>